<feature type="region of interest" description="Disordered" evidence="1">
    <location>
        <begin position="75"/>
        <end position="119"/>
    </location>
</feature>
<dbReference type="KEGG" id="amog:QRX60_42990"/>
<organism evidence="3 4">
    <name type="scientific">Amycolatopsis mongoliensis</name>
    <dbReference type="NCBI Taxonomy" id="715475"/>
    <lineage>
        <taxon>Bacteria</taxon>
        <taxon>Bacillati</taxon>
        <taxon>Actinomycetota</taxon>
        <taxon>Actinomycetes</taxon>
        <taxon>Pseudonocardiales</taxon>
        <taxon>Pseudonocardiaceae</taxon>
        <taxon>Amycolatopsis</taxon>
    </lineage>
</organism>
<dbReference type="InterPro" id="IPR002559">
    <property type="entry name" value="Transposase_11"/>
</dbReference>
<sequence>MEWNVSARFQRGPGSSALGWRPEKGDAATRPKPSPSTPGQAGDNPQLVPLLGGISAARIGAGPPHCRPETVVADKAYSHSSSRAAMRDRRVRFLSPERDDQTARRVAKSSRSGRPPAFDVEVYKQRNVVERRFNRL</sequence>
<dbReference type="Pfam" id="PF01609">
    <property type="entry name" value="DDE_Tnp_1"/>
    <property type="match status" value="1"/>
</dbReference>
<keyword evidence="4" id="KW-1185">Reference proteome</keyword>
<name>A0A9Y2NJJ4_9PSEU</name>
<reference evidence="3 4" key="1">
    <citation type="submission" date="2023-06" db="EMBL/GenBank/DDBJ databases">
        <authorList>
            <person name="Oyuntsetseg B."/>
            <person name="Kim S.B."/>
        </authorList>
    </citation>
    <scope>NUCLEOTIDE SEQUENCE [LARGE SCALE GENOMIC DNA]</scope>
    <source>
        <strain evidence="3 4">4-36</strain>
    </source>
</reference>
<dbReference type="Proteomes" id="UP001239397">
    <property type="component" value="Chromosome"/>
</dbReference>
<protein>
    <submittedName>
        <fullName evidence="3">Transposase</fullName>
    </submittedName>
</protein>
<proteinExistence type="predicted"/>
<accession>A0A9Y2NJJ4</accession>
<feature type="region of interest" description="Disordered" evidence="1">
    <location>
        <begin position="1"/>
        <end position="48"/>
    </location>
</feature>
<evidence type="ECO:0000256" key="1">
    <source>
        <dbReference type="SAM" id="MobiDB-lite"/>
    </source>
</evidence>
<dbReference type="RefSeq" id="WP_286003816.1">
    <property type="nucleotide sequence ID" value="NZ_CP127295.1"/>
</dbReference>
<dbReference type="EMBL" id="CP127295">
    <property type="protein sequence ID" value="WIY07592.1"/>
    <property type="molecule type" value="Genomic_DNA"/>
</dbReference>
<dbReference type="GO" id="GO:0006313">
    <property type="term" value="P:DNA transposition"/>
    <property type="evidence" value="ECO:0007669"/>
    <property type="project" value="InterPro"/>
</dbReference>
<dbReference type="GO" id="GO:0004803">
    <property type="term" value="F:transposase activity"/>
    <property type="evidence" value="ECO:0007669"/>
    <property type="project" value="InterPro"/>
</dbReference>
<dbReference type="GO" id="GO:0003677">
    <property type="term" value="F:DNA binding"/>
    <property type="evidence" value="ECO:0007669"/>
    <property type="project" value="InterPro"/>
</dbReference>
<gene>
    <name evidence="3" type="ORF">QRX60_42990</name>
</gene>
<dbReference type="AlphaFoldDB" id="A0A9Y2NJJ4"/>
<evidence type="ECO:0000313" key="3">
    <source>
        <dbReference type="EMBL" id="WIY07592.1"/>
    </source>
</evidence>
<evidence type="ECO:0000259" key="2">
    <source>
        <dbReference type="Pfam" id="PF01609"/>
    </source>
</evidence>
<evidence type="ECO:0000313" key="4">
    <source>
        <dbReference type="Proteomes" id="UP001239397"/>
    </source>
</evidence>
<feature type="domain" description="Transposase IS4-like" evidence="2">
    <location>
        <begin position="37"/>
        <end position="135"/>
    </location>
</feature>